<comment type="caution">
    <text evidence="2">The sequence shown here is derived from an EMBL/GenBank/DDBJ whole genome shotgun (WGS) entry which is preliminary data.</text>
</comment>
<reference evidence="2 3" key="1">
    <citation type="submission" date="2015-11" db="EMBL/GenBank/DDBJ databases">
        <authorList>
            <person name="Sahl J."/>
            <person name="Wagner D."/>
            <person name="Keim P."/>
        </authorList>
    </citation>
    <scope>NUCLEOTIDE SEQUENCE [LARGE SCALE GENOMIC DNA]</scope>
    <source>
        <strain evidence="2 3">BDU18</strain>
    </source>
</reference>
<dbReference type="Proteomes" id="UP000070255">
    <property type="component" value="Unassembled WGS sequence"/>
</dbReference>
<dbReference type="RefSeq" id="WP_060822396.1">
    <property type="nucleotide sequence ID" value="NZ_LNJQ01000002.1"/>
</dbReference>
<name>A0ABR5T8L6_9BURK</name>
<feature type="compositionally biased region" description="Basic residues" evidence="1">
    <location>
        <begin position="42"/>
        <end position="51"/>
    </location>
</feature>
<organism evidence="2 3">
    <name type="scientific">Burkholderia savannae</name>
    <dbReference type="NCBI Taxonomy" id="1637837"/>
    <lineage>
        <taxon>Bacteria</taxon>
        <taxon>Pseudomonadati</taxon>
        <taxon>Pseudomonadota</taxon>
        <taxon>Betaproteobacteria</taxon>
        <taxon>Burkholderiales</taxon>
        <taxon>Burkholderiaceae</taxon>
        <taxon>Burkholderia</taxon>
        <taxon>pseudomallei group</taxon>
    </lineage>
</organism>
<feature type="compositionally biased region" description="Polar residues" evidence="1">
    <location>
        <begin position="28"/>
        <end position="41"/>
    </location>
</feature>
<feature type="region of interest" description="Disordered" evidence="1">
    <location>
        <begin position="27"/>
        <end position="51"/>
    </location>
</feature>
<evidence type="ECO:0008006" key="4">
    <source>
        <dbReference type="Google" id="ProtNLM"/>
    </source>
</evidence>
<evidence type="ECO:0000313" key="2">
    <source>
        <dbReference type="EMBL" id="KWZ39857.1"/>
    </source>
</evidence>
<keyword evidence="3" id="KW-1185">Reference proteome</keyword>
<proteinExistence type="predicted"/>
<accession>A0ABR5T8L6</accession>
<gene>
    <name evidence="2" type="ORF">WS72_18480</name>
</gene>
<sequence length="88" mass="10081">MVRKLHRKRERAGRTPFFEYRVLAVETPRQSGDSRGSTHASPKTHLRTGHIRRLENKTVWISSTIANAGSERGVVAKDYAVRPLRRSK</sequence>
<protein>
    <recommendedName>
        <fullName evidence="4">Integrase</fullName>
    </recommendedName>
</protein>
<dbReference type="EMBL" id="LNJQ01000002">
    <property type="protein sequence ID" value="KWZ39857.1"/>
    <property type="molecule type" value="Genomic_DNA"/>
</dbReference>
<evidence type="ECO:0000256" key="1">
    <source>
        <dbReference type="SAM" id="MobiDB-lite"/>
    </source>
</evidence>
<evidence type="ECO:0000313" key="3">
    <source>
        <dbReference type="Proteomes" id="UP000070255"/>
    </source>
</evidence>